<accession>A0A9E7R5X2</accession>
<evidence type="ECO:0000256" key="1">
    <source>
        <dbReference type="ARBA" id="ARBA00022729"/>
    </source>
</evidence>
<gene>
    <name evidence="4" type="ORF">N0B31_03200</name>
</gene>
<evidence type="ECO:0000313" key="5">
    <source>
        <dbReference type="Proteomes" id="UP001057580"/>
    </source>
</evidence>
<dbReference type="PROSITE" id="PS51318">
    <property type="entry name" value="TAT"/>
    <property type="match status" value="1"/>
</dbReference>
<dbReference type="Gene3D" id="3.40.50.2300">
    <property type="match status" value="2"/>
</dbReference>
<dbReference type="AlphaFoldDB" id="A0A9E7R5X2"/>
<feature type="compositionally biased region" description="Gly residues" evidence="2">
    <location>
        <begin position="30"/>
        <end position="60"/>
    </location>
</feature>
<dbReference type="SUPFAM" id="SSF53822">
    <property type="entry name" value="Periplasmic binding protein-like I"/>
    <property type="match status" value="1"/>
</dbReference>
<proteinExistence type="predicted"/>
<feature type="region of interest" description="Disordered" evidence="2">
    <location>
        <begin position="447"/>
        <end position="472"/>
    </location>
</feature>
<evidence type="ECO:0000256" key="2">
    <source>
        <dbReference type="SAM" id="MobiDB-lite"/>
    </source>
</evidence>
<dbReference type="RefSeq" id="WP_260594372.1">
    <property type="nucleotide sequence ID" value="NZ_CP104003.1"/>
</dbReference>
<dbReference type="InterPro" id="IPR006311">
    <property type="entry name" value="TAT_signal"/>
</dbReference>
<dbReference type="Pfam" id="PF13458">
    <property type="entry name" value="Peripla_BP_6"/>
    <property type="match status" value="1"/>
</dbReference>
<dbReference type="NCBIfam" id="TIGR01409">
    <property type="entry name" value="TAT_signal_seq"/>
    <property type="match status" value="1"/>
</dbReference>
<dbReference type="PANTHER" id="PTHR30483:SF6">
    <property type="entry name" value="PERIPLASMIC BINDING PROTEIN OF ABC TRANSPORTER FOR NATURAL AMINO ACIDS"/>
    <property type="match status" value="1"/>
</dbReference>
<dbReference type="InterPro" id="IPR028081">
    <property type="entry name" value="Leu-bd"/>
</dbReference>
<reference evidence="4" key="1">
    <citation type="submission" date="2022-09" db="EMBL/GenBank/DDBJ databases">
        <title>Diverse halophilic archaea isolated from saline environments.</title>
        <authorList>
            <person name="Cui H.-L."/>
        </authorList>
    </citation>
    <scope>NUCLEOTIDE SEQUENCE</scope>
    <source>
        <strain evidence="4">ZS-35-S2</strain>
    </source>
</reference>
<keyword evidence="5" id="KW-1185">Reference proteome</keyword>
<dbReference type="PROSITE" id="PS51257">
    <property type="entry name" value="PROKAR_LIPOPROTEIN"/>
    <property type="match status" value="1"/>
</dbReference>
<feature type="region of interest" description="Disordered" evidence="2">
    <location>
        <begin position="26"/>
        <end position="96"/>
    </location>
</feature>
<name>A0A9E7R5X2_9EURY</name>
<dbReference type="InterPro" id="IPR051010">
    <property type="entry name" value="BCAA_transport"/>
</dbReference>
<dbReference type="InterPro" id="IPR019546">
    <property type="entry name" value="TAT_signal_bac_arc"/>
</dbReference>
<dbReference type="KEGG" id="ssai:N0B31_03200"/>
<evidence type="ECO:0000259" key="3">
    <source>
        <dbReference type="Pfam" id="PF13458"/>
    </source>
</evidence>
<feature type="region of interest" description="Disordered" evidence="2">
    <location>
        <begin position="132"/>
        <end position="151"/>
    </location>
</feature>
<keyword evidence="1" id="KW-0732">Signal</keyword>
<protein>
    <submittedName>
        <fullName evidence="4">Substrate-binding protein</fullName>
    </submittedName>
</protein>
<dbReference type="InterPro" id="IPR028082">
    <property type="entry name" value="Peripla_BP_I"/>
</dbReference>
<sequence length="472" mass="50634">MEDSRPTRRDVVKGSAAAGAVGLAGLAGCTQGGQNDGGGGDDGNGGGGDDDGNGGGGDDGGSTEYPSLGNFPVEGDTVTFGFNVPQSGSYSQEGEDELRGYDLAKQHLNNGGGWVDQWDDLSGDGVLGKTVESVNGDTATDPDTARQSASRMISRDDAIMITGGSSSGVAIAVQELCQEEKVQFQCCLTHSNDTTGSACVRYSFREMFNAYMTGQALAPVVRDAYGEDLNFYQLYADYTWGQTQQASMEQFFTDVAGWSQIDSVPTPLGTSDYSSYLSDVPDDADVLVLNHYGLDAANSLPQAIEAGLDERLEIIVPLYNRLMAQAASDSIEGIFGTADWNWKLDEEYTQSFVESFQEEYDQPPSYAARLAYTQTMQYAAAVERAGTFYPPEVIREMEDYEFDNAGLGGELMRGSDHQAFRDVLVVQGKAPGDRDSEFDLLNVVNQTPRDDLGYGPDEGPAAECELGEYGDE</sequence>
<feature type="domain" description="Leucine-binding protein" evidence="3">
    <location>
        <begin position="77"/>
        <end position="429"/>
    </location>
</feature>
<dbReference type="PANTHER" id="PTHR30483">
    <property type="entry name" value="LEUCINE-SPECIFIC-BINDING PROTEIN"/>
    <property type="match status" value="1"/>
</dbReference>
<organism evidence="4 5">
    <name type="scientific">Salinirubellus salinus</name>
    <dbReference type="NCBI Taxonomy" id="1364945"/>
    <lineage>
        <taxon>Archaea</taxon>
        <taxon>Methanobacteriati</taxon>
        <taxon>Methanobacteriota</taxon>
        <taxon>Stenosarchaea group</taxon>
        <taxon>Halobacteria</taxon>
        <taxon>Halobacteriales</taxon>
        <taxon>Natronomonadaceae</taxon>
        <taxon>Salinirubellus</taxon>
    </lineage>
</organism>
<evidence type="ECO:0000313" key="4">
    <source>
        <dbReference type="EMBL" id="UWM55298.1"/>
    </source>
</evidence>
<dbReference type="GeneID" id="74941396"/>
<dbReference type="EMBL" id="CP104003">
    <property type="protein sequence ID" value="UWM55298.1"/>
    <property type="molecule type" value="Genomic_DNA"/>
</dbReference>
<dbReference type="Proteomes" id="UP001057580">
    <property type="component" value="Chromosome"/>
</dbReference>
<dbReference type="CDD" id="cd19987">
    <property type="entry name" value="PBP1_SBP-like"/>
    <property type="match status" value="1"/>
</dbReference>